<dbReference type="FunCoup" id="A0A4S2MYI8">
    <property type="interactions" value="73"/>
</dbReference>
<proteinExistence type="predicted"/>
<feature type="transmembrane region" description="Helical" evidence="6">
    <location>
        <begin position="35"/>
        <end position="54"/>
    </location>
</feature>
<dbReference type="InterPro" id="IPR050846">
    <property type="entry name" value="TLCD"/>
</dbReference>
<evidence type="ECO:0000259" key="7">
    <source>
        <dbReference type="PROSITE" id="PS50922"/>
    </source>
</evidence>
<dbReference type="EMBL" id="ML220118">
    <property type="protein sequence ID" value="TGZ81761.1"/>
    <property type="molecule type" value="Genomic_DNA"/>
</dbReference>
<feature type="transmembrane region" description="Helical" evidence="6">
    <location>
        <begin position="145"/>
        <end position="165"/>
    </location>
</feature>
<keyword evidence="4 5" id="KW-0472">Membrane</keyword>
<evidence type="ECO:0000256" key="3">
    <source>
        <dbReference type="ARBA" id="ARBA00022989"/>
    </source>
</evidence>
<dbReference type="PANTHER" id="PTHR13439:SF0">
    <property type="entry name" value="TOPOISOMERASE I DAMAGE AFFECTED PROTEIN 4"/>
    <property type="match status" value="1"/>
</dbReference>
<evidence type="ECO:0000256" key="2">
    <source>
        <dbReference type="ARBA" id="ARBA00022692"/>
    </source>
</evidence>
<dbReference type="GO" id="GO:0005783">
    <property type="term" value="C:endoplasmic reticulum"/>
    <property type="evidence" value="ECO:0007669"/>
    <property type="project" value="TreeGrafter"/>
</dbReference>
<feature type="transmembrane region" description="Helical" evidence="6">
    <location>
        <begin position="114"/>
        <end position="133"/>
    </location>
</feature>
<dbReference type="GO" id="GO:0055088">
    <property type="term" value="P:lipid homeostasis"/>
    <property type="evidence" value="ECO:0007669"/>
    <property type="project" value="TreeGrafter"/>
</dbReference>
<dbReference type="OrthoDB" id="10266980at2759"/>
<protein>
    <submittedName>
        <fullName evidence="8">DUF887-domain-containing protein</fullName>
    </submittedName>
</protein>
<feature type="transmembrane region" description="Helical" evidence="6">
    <location>
        <begin position="75"/>
        <end position="94"/>
    </location>
</feature>
<name>A0A4S2MYI8_9PEZI</name>
<evidence type="ECO:0000313" key="9">
    <source>
        <dbReference type="Proteomes" id="UP000298138"/>
    </source>
</evidence>
<dbReference type="STRING" id="341454.A0A4S2MYI8"/>
<dbReference type="Pfam" id="PF03798">
    <property type="entry name" value="TRAM_LAG1_CLN8"/>
    <property type="match status" value="1"/>
</dbReference>
<dbReference type="InterPro" id="IPR006634">
    <property type="entry name" value="TLC-dom"/>
</dbReference>
<dbReference type="GO" id="GO:0016020">
    <property type="term" value="C:membrane"/>
    <property type="evidence" value="ECO:0007669"/>
    <property type="project" value="UniProtKB-SubCell"/>
</dbReference>
<accession>A0A4S2MYI8</accession>
<keyword evidence="9" id="KW-1185">Reference proteome</keyword>
<reference evidence="8 9" key="1">
    <citation type="submission" date="2019-04" db="EMBL/GenBank/DDBJ databases">
        <title>Comparative genomics and transcriptomics to analyze fruiting body development in filamentous ascomycetes.</title>
        <authorList>
            <consortium name="DOE Joint Genome Institute"/>
            <person name="Lutkenhaus R."/>
            <person name="Traeger S."/>
            <person name="Breuer J."/>
            <person name="Kuo A."/>
            <person name="Lipzen A."/>
            <person name="Pangilinan J."/>
            <person name="Dilworth D."/>
            <person name="Sandor L."/>
            <person name="Poggeler S."/>
            <person name="Barry K."/>
            <person name="Grigoriev I.V."/>
            <person name="Nowrousian M."/>
        </authorList>
    </citation>
    <scope>NUCLEOTIDE SEQUENCE [LARGE SCALE GENOMIC DNA]</scope>
    <source>
        <strain evidence="8 9">CBS 389.68</strain>
    </source>
</reference>
<dbReference type="PANTHER" id="PTHR13439">
    <property type="entry name" value="CT120 PROTEIN"/>
    <property type="match status" value="1"/>
</dbReference>
<evidence type="ECO:0000256" key="4">
    <source>
        <dbReference type="ARBA" id="ARBA00023136"/>
    </source>
</evidence>
<dbReference type="AlphaFoldDB" id="A0A4S2MYI8"/>
<keyword evidence="2 5" id="KW-0812">Transmembrane</keyword>
<feature type="transmembrane region" description="Helical" evidence="6">
    <location>
        <begin position="171"/>
        <end position="192"/>
    </location>
</feature>
<gene>
    <name evidence="8" type="ORF">EX30DRAFT_306149</name>
</gene>
<keyword evidence="3 6" id="KW-1133">Transmembrane helix</keyword>
<dbReference type="Proteomes" id="UP000298138">
    <property type="component" value="Unassembled WGS sequence"/>
</dbReference>
<organism evidence="8 9">
    <name type="scientific">Ascodesmis nigricans</name>
    <dbReference type="NCBI Taxonomy" id="341454"/>
    <lineage>
        <taxon>Eukaryota</taxon>
        <taxon>Fungi</taxon>
        <taxon>Dikarya</taxon>
        <taxon>Ascomycota</taxon>
        <taxon>Pezizomycotina</taxon>
        <taxon>Pezizomycetes</taxon>
        <taxon>Pezizales</taxon>
        <taxon>Ascodesmidaceae</taxon>
        <taxon>Ascodesmis</taxon>
    </lineage>
</organism>
<sequence>MEIFTRPCPESWSTYFRPFAEAIYLPTLPLHIHQVIGSAIFYQAVYLYISPIITKIFLPRIYNSFPKRTQVNWDVHVVSFIQSVFICALALWVMVHPERAPGYGSDREAALFRVFGYTVTGGAIQGYAVGYFIWDLFICIYHFKIMGLGFVAHAISALAVYSWGFRTFVNYYAPIFILFELSSPFLNIHWFCDKLGLTGGRLQLVNGICLITTFFCCRLIWGVYSSVMVFIDIFSIYANPPGAGNLTAQDLLAEEALADKSVEVHPFAGKSVPLWLAFIYLSSNLTLNGLNFYWFSRMIQTITSRFTTPQEKDRKHMSQKVTVEGTEVDIGETTASAIREGKALKKRLGH</sequence>
<evidence type="ECO:0000256" key="6">
    <source>
        <dbReference type="SAM" id="Phobius"/>
    </source>
</evidence>
<dbReference type="SMART" id="SM00724">
    <property type="entry name" value="TLC"/>
    <property type="match status" value="1"/>
</dbReference>
<dbReference type="PROSITE" id="PS50922">
    <property type="entry name" value="TLC"/>
    <property type="match status" value="1"/>
</dbReference>
<comment type="subcellular location">
    <subcellularLocation>
        <location evidence="1">Membrane</location>
        <topology evidence="1">Multi-pass membrane protein</topology>
    </subcellularLocation>
</comment>
<evidence type="ECO:0000256" key="1">
    <source>
        <dbReference type="ARBA" id="ARBA00004141"/>
    </source>
</evidence>
<feature type="transmembrane region" description="Helical" evidence="6">
    <location>
        <begin position="274"/>
        <end position="295"/>
    </location>
</feature>
<evidence type="ECO:0000313" key="8">
    <source>
        <dbReference type="EMBL" id="TGZ81761.1"/>
    </source>
</evidence>
<evidence type="ECO:0000256" key="5">
    <source>
        <dbReference type="PROSITE-ProRule" id="PRU00205"/>
    </source>
</evidence>
<feature type="domain" description="TLC" evidence="7">
    <location>
        <begin position="68"/>
        <end position="307"/>
    </location>
</feature>
<dbReference type="InParanoid" id="A0A4S2MYI8"/>
<feature type="transmembrane region" description="Helical" evidence="6">
    <location>
        <begin position="204"/>
        <end position="224"/>
    </location>
</feature>